<dbReference type="GO" id="GO:0006352">
    <property type="term" value="P:DNA-templated transcription initiation"/>
    <property type="evidence" value="ECO:0007669"/>
    <property type="project" value="InterPro"/>
</dbReference>
<dbReference type="Pfam" id="PF17875">
    <property type="entry name" value="RPA43_OB"/>
    <property type="match status" value="1"/>
</dbReference>
<feature type="region of interest" description="Disordered" evidence="5">
    <location>
        <begin position="247"/>
        <end position="312"/>
    </location>
</feature>
<comment type="subcellular location">
    <subcellularLocation>
        <location evidence="1">Nucleus</location>
    </subcellularLocation>
</comment>
<evidence type="ECO:0000256" key="1">
    <source>
        <dbReference type="ARBA" id="ARBA00004123"/>
    </source>
</evidence>
<dbReference type="Gene3D" id="3.30.1490.120">
    <property type="entry name" value="RNA polymerase Rpb7-like, N-terminal domain"/>
    <property type="match status" value="1"/>
</dbReference>
<dbReference type="Gene3D" id="2.40.50.1060">
    <property type="match status" value="1"/>
</dbReference>
<keyword evidence="4" id="KW-0539">Nucleus</keyword>
<evidence type="ECO:0000256" key="4">
    <source>
        <dbReference type="ARBA" id="ARBA00023242"/>
    </source>
</evidence>
<dbReference type="GO" id="GO:0005736">
    <property type="term" value="C:RNA polymerase I complex"/>
    <property type="evidence" value="ECO:0007669"/>
    <property type="project" value="TreeGrafter"/>
</dbReference>
<proteinExistence type="predicted"/>
<sequence>MNDKYKVGIKFNKELLHSLRSDENSGVELKRSQYHLSLHPIQLNNFSKSLKQVLNQSIAKYNRDLDGILLGFEKTKLLSKEGYIHDDSCYIHLDIEADFYVFTPEIGKEMKGIVNRKSKDHVGLLVYNALNVSILKPKDNEDWIGGFVELGAEVLFRITYISLTSFMPYIRGEIISILTDVNPLSEPEDKTQKSKKRKKDTLTEGTLNSKRRKVDHSVNDELEQKLIKKKHSKNFISDLDQSLSDLVNNNSSKKKTKQHEDSSSLQNSTGYTTFEENLLESMDSPEETPVKEKKAKKDKTNKKDSYTESTVIPSITERSKRFSSIESPMLRPVENDSLTLSLDNAETSTILELGGLTEKAKTKAKKSKLKNNGLVENNSSLAPNIHDAHIEQKVDEGNIKTRKAKGKRLNSSIETCTFNIPIMIKQESGNREEQSENSTLGNTIDIPVKKKSKKHKDNNREADD</sequence>
<accession>A0A653DAL6</accession>
<keyword evidence="8" id="KW-1185">Reference proteome</keyword>
<dbReference type="PANTHER" id="PTHR12709">
    <property type="entry name" value="DNA-DIRECTED RNA POLYMERASE II, III"/>
    <property type="match status" value="1"/>
</dbReference>
<evidence type="ECO:0000313" key="8">
    <source>
        <dbReference type="Proteomes" id="UP000410492"/>
    </source>
</evidence>
<dbReference type="PANTHER" id="PTHR12709:SF5">
    <property type="entry name" value="DNA-DIRECTED RNA POLYMERASE I SUBUNIT RPA43"/>
    <property type="match status" value="1"/>
</dbReference>
<feature type="region of interest" description="Disordered" evidence="5">
    <location>
        <begin position="425"/>
        <end position="464"/>
    </location>
</feature>
<feature type="compositionally biased region" description="Polar residues" evidence="5">
    <location>
        <begin position="263"/>
        <end position="275"/>
    </location>
</feature>
<keyword evidence="3" id="KW-0804">Transcription</keyword>
<keyword evidence="2" id="KW-0240">DNA-directed RNA polymerase</keyword>
<name>A0A653DAL6_CALMS</name>
<dbReference type="OrthoDB" id="10250504at2759"/>
<dbReference type="AlphaFoldDB" id="A0A653DAL6"/>
<dbReference type="InterPro" id="IPR036898">
    <property type="entry name" value="RNA_pol_Rpb7-like_N_sf"/>
</dbReference>
<dbReference type="EMBL" id="CAACVG010011024">
    <property type="protein sequence ID" value="VEN57235.1"/>
    <property type="molecule type" value="Genomic_DNA"/>
</dbReference>
<dbReference type="InterPro" id="IPR041178">
    <property type="entry name" value="RPA43_OB"/>
</dbReference>
<evidence type="ECO:0000256" key="5">
    <source>
        <dbReference type="SAM" id="MobiDB-lite"/>
    </source>
</evidence>
<evidence type="ECO:0000256" key="3">
    <source>
        <dbReference type="ARBA" id="ARBA00023163"/>
    </source>
</evidence>
<evidence type="ECO:0000256" key="2">
    <source>
        <dbReference type="ARBA" id="ARBA00022478"/>
    </source>
</evidence>
<dbReference type="InterPro" id="IPR045113">
    <property type="entry name" value="Rpb7-like"/>
</dbReference>
<feature type="region of interest" description="Disordered" evidence="5">
    <location>
        <begin position="184"/>
        <end position="217"/>
    </location>
</feature>
<dbReference type="Proteomes" id="UP000410492">
    <property type="component" value="Unassembled WGS sequence"/>
</dbReference>
<feature type="domain" description="RPA43 OB" evidence="6">
    <location>
        <begin position="104"/>
        <end position="228"/>
    </location>
</feature>
<dbReference type="GO" id="GO:0006362">
    <property type="term" value="P:transcription elongation by RNA polymerase I"/>
    <property type="evidence" value="ECO:0007669"/>
    <property type="project" value="TreeGrafter"/>
</dbReference>
<evidence type="ECO:0000259" key="6">
    <source>
        <dbReference type="Pfam" id="PF17875"/>
    </source>
</evidence>
<evidence type="ECO:0000313" key="7">
    <source>
        <dbReference type="EMBL" id="VEN57235.1"/>
    </source>
</evidence>
<protein>
    <recommendedName>
        <fullName evidence="6">RPA43 OB domain-containing protein</fullName>
    </recommendedName>
</protein>
<organism evidence="7 8">
    <name type="scientific">Callosobruchus maculatus</name>
    <name type="common">Southern cowpea weevil</name>
    <name type="synonym">Pulse bruchid</name>
    <dbReference type="NCBI Taxonomy" id="64391"/>
    <lineage>
        <taxon>Eukaryota</taxon>
        <taxon>Metazoa</taxon>
        <taxon>Ecdysozoa</taxon>
        <taxon>Arthropoda</taxon>
        <taxon>Hexapoda</taxon>
        <taxon>Insecta</taxon>
        <taxon>Pterygota</taxon>
        <taxon>Neoptera</taxon>
        <taxon>Endopterygota</taxon>
        <taxon>Coleoptera</taxon>
        <taxon>Polyphaga</taxon>
        <taxon>Cucujiformia</taxon>
        <taxon>Chrysomeloidea</taxon>
        <taxon>Chrysomelidae</taxon>
        <taxon>Bruchinae</taxon>
        <taxon>Bruchini</taxon>
        <taxon>Callosobruchus</taxon>
    </lineage>
</organism>
<reference evidence="7 8" key="1">
    <citation type="submission" date="2019-01" db="EMBL/GenBank/DDBJ databases">
        <authorList>
            <person name="Sayadi A."/>
        </authorList>
    </citation>
    <scope>NUCLEOTIDE SEQUENCE [LARGE SCALE GENOMIC DNA]</scope>
</reference>
<gene>
    <name evidence="7" type="ORF">CALMAC_LOCUS15898</name>
</gene>